<dbReference type="Proteomes" id="UP000646548">
    <property type="component" value="Unassembled WGS sequence"/>
</dbReference>
<dbReference type="AlphaFoldDB" id="A0A834C2Z0"/>
<sequence length="208" mass="23732">MHGLLKFRRSSSHPQERQATMQSRALFISQGPLRLHSDNSVSCMYSSPEEISVVSREEPEAALHRRMSSRCDDVWISSSQRNCLLTQPRKCKISQIFKSQGPRQTFMQEDPDRPPGLSLHWLSGLPRLAATGDGEGPDLLRWNHRENARTPKEHDGNLTFLGTLGVSLRDEHRRRRSGRAGSFLLERIRDVVTRLHRVDGKLTLATLF</sequence>
<reference evidence="2" key="1">
    <citation type="journal article" name="BMC Genomics">
        <title>Long-read sequencing and de novo genome assembly of marine medaka (Oryzias melastigma).</title>
        <authorList>
            <person name="Liang P."/>
            <person name="Saqib H.S.A."/>
            <person name="Ni X."/>
            <person name="Shen Y."/>
        </authorList>
    </citation>
    <scope>NUCLEOTIDE SEQUENCE</scope>
    <source>
        <strain evidence="2">Bigg-433</strain>
    </source>
</reference>
<feature type="compositionally biased region" description="Basic residues" evidence="1">
    <location>
        <begin position="1"/>
        <end position="11"/>
    </location>
</feature>
<evidence type="ECO:0000313" key="2">
    <source>
        <dbReference type="EMBL" id="KAF6721008.1"/>
    </source>
</evidence>
<name>A0A834C2Z0_ORYME</name>
<evidence type="ECO:0000313" key="3">
    <source>
        <dbReference type="Proteomes" id="UP000646548"/>
    </source>
</evidence>
<comment type="caution">
    <text evidence="2">The sequence shown here is derived from an EMBL/GenBank/DDBJ whole genome shotgun (WGS) entry which is preliminary data.</text>
</comment>
<protein>
    <submittedName>
        <fullName evidence="2">Uncharacterized protein</fullName>
    </submittedName>
</protein>
<organism evidence="2 3">
    <name type="scientific">Oryzias melastigma</name>
    <name type="common">Marine medaka</name>
    <dbReference type="NCBI Taxonomy" id="30732"/>
    <lineage>
        <taxon>Eukaryota</taxon>
        <taxon>Metazoa</taxon>
        <taxon>Chordata</taxon>
        <taxon>Craniata</taxon>
        <taxon>Vertebrata</taxon>
        <taxon>Euteleostomi</taxon>
        <taxon>Actinopterygii</taxon>
        <taxon>Neopterygii</taxon>
        <taxon>Teleostei</taxon>
        <taxon>Neoteleostei</taxon>
        <taxon>Acanthomorphata</taxon>
        <taxon>Ovalentaria</taxon>
        <taxon>Atherinomorphae</taxon>
        <taxon>Beloniformes</taxon>
        <taxon>Adrianichthyidae</taxon>
        <taxon>Oryziinae</taxon>
        <taxon>Oryzias</taxon>
    </lineage>
</organism>
<gene>
    <name evidence="2" type="ORF">FQA47_017989</name>
</gene>
<dbReference type="EMBL" id="WKFB01000509">
    <property type="protein sequence ID" value="KAF6721008.1"/>
    <property type="molecule type" value="Genomic_DNA"/>
</dbReference>
<accession>A0A834C2Z0</accession>
<proteinExistence type="predicted"/>
<feature type="region of interest" description="Disordered" evidence="1">
    <location>
        <begin position="1"/>
        <end position="21"/>
    </location>
</feature>
<evidence type="ECO:0000256" key="1">
    <source>
        <dbReference type="SAM" id="MobiDB-lite"/>
    </source>
</evidence>